<dbReference type="EMBL" id="JAOQJX010000003">
    <property type="protein sequence ID" value="MCU6746583.1"/>
    <property type="molecule type" value="Genomic_DNA"/>
</dbReference>
<sequence length="73" mass="8319">MKYTQGQKAYSVESNRFIKEVTIVRGATNSYVVWFTDTGGVIQVHDSRVFATEEKASAFIPSEKNKIRSSYEH</sequence>
<organism evidence="1 2">
    <name type="scientific">Faecalicatena acetigenes</name>
    <dbReference type="NCBI Taxonomy" id="2981790"/>
    <lineage>
        <taxon>Bacteria</taxon>
        <taxon>Bacillati</taxon>
        <taxon>Bacillota</taxon>
        <taxon>Clostridia</taxon>
        <taxon>Lachnospirales</taxon>
        <taxon>Lachnospiraceae</taxon>
        <taxon>Faecalicatena</taxon>
    </lineage>
</organism>
<evidence type="ECO:0000313" key="2">
    <source>
        <dbReference type="Proteomes" id="UP001652394"/>
    </source>
</evidence>
<reference evidence="1 2" key="1">
    <citation type="journal article" date="2021" name="ISME Commun">
        <title>Automated analysis of genomic sequences facilitates high-throughput and comprehensive description of bacteria.</title>
        <authorList>
            <person name="Hitch T.C.A."/>
        </authorList>
    </citation>
    <scope>NUCLEOTIDE SEQUENCE [LARGE SCALE GENOMIC DNA]</scope>
    <source>
        <strain evidence="1 2">H2_18</strain>
    </source>
</reference>
<dbReference type="Proteomes" id="UP001652394">
    <property type="component" value="Unassembled WGS sequence"/>
</dbReference>
<evidence type="ECO:0000313" key="1">
    <source>
        <dbReference type="EMBL" id="MCU6746583.1"/>
    </source>
</evidence>
<name>A0ABT2T8J2_9FIRM</name>
<gene>
    <name evidence="1" type="ORF">OCV51_02735</name>
</gene>
<protein>
    <submittedName>
        <fullName evidence="1">Uncharacterized protein</fullName>
    </submittedName>
</protein>
<dbReference type="RefSeq" id="WP_059069688.1">
    <property type="nucleotide sequence ID" value="NZ_JAOQJX010000003.1"/>
</dbReference>
<comment type="caution">
    <text evidence="1">The sequence shown here is derived from an EMBL/GenBank/DDBJ whole genome shotgun (WGS) entry which is preliminary data.</text>
</comment>
<proteinExistence type="predicted"/>
<accession>A0ABT2T8J2</accession>
<keyword evidence="2" id="KW-1185">Reference proteome</keyword>